<dbReference type="Pfam" id="PF12205">
    <property type="entry name" value="GIT1_C"/>
    <property type="match status" value="1"/>
</dbReference>
<feature type="compositionally biased region" description="Basic and acidic residues" evidence="3">
    <location>
        <begin position="933"/>
        <end position="942"/>
    </location>
</feature>
<feature type="coiled-coil region" evidence="2">
    <location>
        <begin position="267"/>
        <end position="332"/>
    </location>
</feature>
<evidence type="ECO:0000256" key="3">
    <source>
        <dbReference type="SAM" id="MobiDB-lite"/>
    </source>
</evidence>
<dbReference type="GO" id="GO:0043332">
    <property type="term" value="C:mating projection tip"/>
    <property type="evidence" value="ECO:0007669"/>
    <property type="project" value="TreeGrafter"/>
</dbReference>
<feature type="region of interest" description="Disordered" evidence="3">
    <location>
        <begin position="916"/>
        <end position="952"/>
    </location>
</feature>
<evidence type="ECO:0000313" key="6">
    <source>
        <dbReference type="Proteomes" id="UP000307173"/>
    </source>
</evidence>
<organism evidence="5 6">
    <name type="scientific">Pichia inconspicua</name>
    <dbReference type="NCBI Taxonomy" id="52247"/>
    <lineage>
        <taxon>Eukaryota</taxon>
        <taxon>Fungi</taxon>
        <taxon>Dikarya</taxon>
        <taxon>Ascomycota</taxon>
        <taxon>Saccharomycotina</taxon>
        <taxon>Pichiomycetes</taxon>
        <taxon>Pichiales</taxon>
        <taxon>Pichiaceae</taxon>
        <taxon>Pichia</taxon>
    </lineage>
</organism>
<name>A0A4T0WVD7_9ASCO</name>
<dbReference type="GO" id="GO:0000131">
    <property type="term" value="C:incipient cellular bud site"/>
    <property type="evidence" value="ECO:0007669"/>
    <property type="project" value="TreeGrafter"/>
</dbReference>
<dbReference type="GO" id="GO:0005078">
    <property type="term" value="F:MAP-kinase scaffold activity"/>
    <property type="evidence" value="ECO:0007669"/>
    <property type="project" value="TreeGrafter"/>
</dbReference>
<dbReference type="STRING" id="52247.A0A4T0WVD7"/>
<keyword evidence="6" id="KW-1185">Reference proteome</keyword>
<comment type="caution">
    <text evidence="5">The sequence shown here is derived from an EMBL/GenBank/DDBJ whole genome shotgun (WGS) entry which is preliminary data.</text>
</comment>
<dbReference type="GO" id="GO:0007121">
    <property type="term" value="P:bipolar cellular bud site selection"/>
    <property type="evidence" value="ECO:0007669"/>
    <property type="project" value="TreeGrafter"/>
</dbReference>
<dbReference type="PANTHER" id="PTHR21601:SF0">
    <property type="entry name" value="PROTEIN SPA2-RELATED"/>
    <property type="match status" value="1"/>
</dbReference>
<dbReference type="InterPro" id="IPR039892">
    <property type="entry name" value="Spa2/Sph1"/>
</dbReference>
<reference evidence="5 6" key="1">
    <citation type="journal article" date="2019" name="Front. Genet.">
        <title>Whole-Genome Sequencing of the Opportunistic Yeast Pathogen Candida inconspicua Uncovers Its Hybrid Origin.</title>
        <authorList>
            <person name="Mixao V."/>
            <person name="Hansen A.P."/>
            <person name="Saus E."/>
            <person name="Boekhout T."/>
            <person name="Lass-Florl C."/>
            <person name="Gabaldon T."/>
        </authorList>
    </citation>
    <scope>NUCLEOTIDE SEQUENCE [LARGE SCALE GENOMIC DNA]</scope>
    <source>
        <strain evidence="5 6">CBS 180</strain>
    </source>
</reference>
<feature type="compositionally biased region" description="Basic and acidic residues" evidence="3">
    <location>
        <begin position="205"/>
        <end position="215"/>
    </location>
</feature>
<keyword evidence="1" id="KW-0677">Repeat</keyword>
<dbReference type="GO" id="GO:0005826">
    <property type="term" value="C:actomyosin contractile ring"/>
    <property type="evidence" value="ECO:0007669"/>
    <property type="project" value="TreeGrafter"/>
</dbReference>
<dbReference type="OrthoDB" id="5588096at2759"/>
<evidence type="ECO:0000256" key="1">
    <source>
        <dbReference type="ARBA" id="ARBA00022737"/>
    </source>
</evidence>
<evidence type="ECO:0000256" key="2">
    <source>
        <dbReference type="SAM" id="Coils"/>
    </source>
</evidence>
<dbReference type="SMART" id="SM00555">
    <property type="entry name" value="GIT"/>
    <property type="match status" value="2"/>
</dbReference>
<feature type="region of interest" description="Disordered" evidence="3">
    <location>
        <begin position="804"/>
        <end position="824"/>
    </location>
</feature>
<dbReference type="GO" id="GO:0005934">
    <property type="term" value="C:cellular bud tip"/>
    <property type="evidence" value="ECO:0007669"/>
    <property type="project" value="TreeGrafter"/>
</dbReference>
<sequence>MNFQDTVKCQKELENYLKDSQGTLTPVTSSRVVKAREKLKKLTNVQFSDLSTDVYDEMERRKKYDANPDDPNAIKFLPSENNYHPKRNQARQKLAALPNSRFKDLVNDVLHEIGNRLSPQENFKIPQKDVNVPTVLPGELPAKGLSKNPNLTIDVDKSNGYFKSKQLETKSGTTTPITTQSQIKSTTLVPQKAELTWSSDEESDKEVQDENKDVINRSPSKRYTIATNEVLNEHAPENVKFPVDDKPVKDDKELISSKSKVLENHNDSTLQLENETLKKKIADLEQRELEKNKELQSLTSKYKNYDEINNELELLRENFLNQTDELNELKKMTDLGHTKQLSVEDSREFDTLKSYLDKVLEENEDLKLKANQLEDLDTKHKSLLERYHSLQEEQESMLNMAVEYQDMKRKYNDLNQKYDGLNQKYESLKSVSTDYEKLQKKYDDLADHYKKAKAAHSSPVSISNPVNLGGSAAIGAVTGVAAGAVTTAIASGINHLANKKQEDPLVTPIEQTRPEFPVPRKEVVHTDDSHLDQIQSRLTKLAELPNLYDNYSLYSSAGVIDVSLISKAYASLEKVILYLNSNKIESLNENVYDYSQVDATRLFGLVANYAHTANELNKTVEIAIDDPLHARVEERKRILKHSISNLLSTTKHFVVYRQILPELVLNAALNDVYFSLCSLVTLVKIHSNSKTPEEVSKIAHEQHEEFLKDNATITATPLAFKTRNLEKLRNQSFSETDVRPLRITQRLASVSSPSLENGEFLKPNQQHSRNASPMLKNTSILPMIVASSDELDKLNKEKSTSGLNISTVATDEDESDGHEDKVNVDEDKSEFYSSVNNSNASLTISPEKELNIGKANMTASPVRGKNILDKMKKFDSSIEDLNESMNSNKSTPSKVNVSEDVVKAFDKFDAKRRSIDANSTNDADENPFLDSKANLEDMKVEDTEQVSTSKNDSLRTVAESAATATMAAVGAGFIGTAVAGVASTARGVDPVASVIDSVAAEEKEDRLFERKHEERVDDAATEHELVESSNDLVNNEVSNVIKYNDASTDKVNNPAKNGDSIVETNQNSLSEVNQFVANASEDEIADPNTVAKEKTIAEANQNQITEVNQNPNVEVNRDSVYKNDQGVTAETSEDPVPKLSLKQSEVEDDFNNYDGTTKSKATVEPSLPSAGSALELDEKLARRVSRRLSRRLSRLPQGAVNESPQQGGWEYDPAKYEDEDDEEEEDFDVDNFNTLNPDNTLRELLLYLEHQTVEVIKAIQQTLESIRDPKATKGLLRIGAKEINSVVNQMAEGTSTLMNQSRYVESMGHAKYVVGVLEDCVARMEALYGEDESKDGEYAGKSFKQRSAGIAFDVARSTKELVKTVEEASLRDEIAVLDSRLNRD</sequence>
<dbReference type="GO" id="GO:0036267">
    <property type="term" value="P:invasive filamentous growth"/>
    <property type="evidence" value="ECO:0007669"/>
    <property type="project" value="TreeGrafter"/>
</dbReference>
<dbReference type="InterPro" id="IPR022018">
    <property type="entry name" value="GIT1_C"/>
</dbReference>
<feature type="coiled-coil region" evidence="2">
    <location>
        <begin position="356"/>
        <end position="455"/>
    </location>
</feature>
<keyword evidence="2" id="KW-0175">Coiled coil</keyword>
<dbReference type="EMBL" id="SELW01000657">
    <property type="protein sequence ID" value="TID14812.1"/>
    <property type="molecule type" value="Genomic_DNA"/>
</dbReference>
<protein>
    <recommendedName>
        <fullName evidence="4">GIT Spa2 homology (SHD) domain-containing protein</fullName>
    </recommendedName>
</protein>
<evidence type="ECO:0000259" key="4">
    <source>
        <dbReference type="SMART" id="SM00555"/>
    </source>
</evidence>
<accession>A0A4T0WVD7</accession>
<dbReference type="InterPro" id="IPR013724">
    <property type="entry name" value="GIT_SHD"/>
</dbReference>
<feature type="region of interest" description="Disordered" evidence="3">
    <location>
        <begin position="63"/>
        <end position="84"/>
    </location>
</feature>
<feature type="domain" description="GIT Spa2 homology (SHD)" evidence="4">
    <location>
        <begin position="90"/>
        <end position="120"/>
    </location>
</feature>
<dbReference type="GO" id="GO:1902716">
    <property type="term" value="C:cell cortex of growing cell tip"/>
    <property type="evidence" value="ECO:0007669"/>
    <property type="project" value="TreeGrafter"/>
</dbReference>
<dbReference type="GO" id="GO:0007124">
    <property type="term" value="P:pseudohyphal growth"/>
    <property type="evidence" value="ECO:0007669"/>
    <property type="project" value="TreeGrafter"/>
</dbReference>
<proteinExistence type="predicted"/>
<evidence type="ECO:0000313" key="5">
    <source>
        <dbReference type="EMBL" id="TID14812.1"/>
    </source>
</evidence>
<dbReference type="Proteomes" id="UP000307173">
    <property type="component" value="Unassembled WGS sequence"/>
</dbReference>
<feature type="region of interest" description="Disordered" evidence="3">
    <location>
        <begin position="194"/>
        <end position="218"/>
    </location>
</feature>
<gene>
    <name evidence="5" type="ORF">CANINC_004483</name>
</gene>
<feature type="domain" description="GIT Spa2 homology (SHD)" evidence="4">
    <location>
        <begin position="35"/>
        <end position="65"/>
    </location>
</feature>
<feature type="region of interest" description="Disordered" evidence="3">
    <location>
        <begin position="1195"/>
        <end position="1224"/>
    </location>
</feature>
<dbReference type="GO" id="GO:0005935">
    <property type="term" value="C:cellular bud neck"/>
    <property type="evidence" value="ECO:0007669"/>
    <property type="project" value="TreeGrafter"/>
</dbReference>
<dbReference type="PANTHER" id="PTHR21601">
    <property type="entry name" value="SPA2 PROTEIN"/>
    <property type="match status" value="1"/>
</dbReference>
<dbReference type="Pfam" id="PF08518">
    <property type="entry name" value="GIT_SHD"/>
    <property type="match status" value="2"/>
</dbReference>